<proteinExistence type="predicted"/>
<sequence>MTGTSDRYFAALDELVGTSRVVIDRPAGTAHPRVPQAIYPLDYGYLDGTTGGDGDGIDVFVGVEEGLGVVGVLLTADVAKRDVEVKVLLDCSALEIVAARAFVSEVLEIGGVLVRRSPEREQAG</sequence>
<evidence type="ECO:0008006" key="3">
    <source>
        <dbReference type="Google" id="ProtNLM"/>
    </source>
</evidence>
<gene>
    <name evidence="1" type="ORF">NCTC10741_02031</name>
</gene>
<dbReference type="InterPro" id="IPR036649">
    <property type="entry name" value="Pyrophosphatase_sf"/>
</dbReference>
<protein>
    <recommendedName>
        <fullName evidence="3">Inorganic pyrophosphatase</fullName>
    </recommendedName>
</protein>
<dbReference type="EMBL" id="LR131273">
    <property type="protein sequence ID" value="VDR38899.1"/>
    <property type="molecule type" value="Genomic_DNA"/>
</dbReference>
<dbReference type="OrthoDB" id="9798247at2"/>
<dbReference type="GO" id="GO:0004427">
    <property type="term" value="F:inorganic diphosphate phosphatase activity"/>
    <property type="evidence" value="ECO:0007669"/>
    <property type="project" value="InterPro"/>
</dbReference>
<dbReference type="AlphaFoldDB" id="A0A3P8K052"/>
<dbReference type="SUPFAM" id="SSF50324">
    <property type="entry name" value="Inorganic pyrophosphatase"/>
    <property type="match status" value="1"/>
</dbReference>
<dbReference type="GO" id="GO:0005737">
    <property type="term" value="C:cytoplasm"/>
    <property type="evidence" value="ECO:0007669"/>
    <property type="project" value="InterPro"/>
</dbReference>
<dbReference type="Gene3D" id="3.90.80.10">
    <property type="entry name" value="Inorganic pyrophosphatase"/>
    <property type="match status" value="1"/>
</dbReference>
<dbReference type="Proteomes" id="UP000271626">
    <property type="component" value="Chromosome"/>
</dbReference>
<evidence type="ECO:0000313" key="1">
    <source>
        <dbReference type="EMBL" id="VDR38899.1"/>
    </source>
</evidence>
<dbReference type="GO" id="GO:0000287">
    <property type="term" value="F:magnesium ion binding"/>
    <property type="evidence" value="ECO:0007669"/>
    <property type="project" value="InterPro"/>
</dbReference>
<dbReference type="RefSeq" id="WP_126196061.1">
    <property type="nucleotide sequence ID" value="NZ_CP085954.1"/>
</dbReference>
<accession>A0A3P8K052</accession>
<evidence type="ECO:0000313" key="2">
    <source>
        <dbReference type="Proteomes" id="UP000271626"/>
    </source>
</evidence>
<dbReference type="GO" id="GO:0006796">
    <property type="term" value="P:phosphate-containing compound metabolic process"/>
    <property type="evidence" value="ECO:0007669"/>
    <property type="project" value="InterPro"/>
</dbReference>
<reference evidence="1 2" key="1">
    <citation type="submission" date="2018-12" db="EMBL/GenBank/DDBJ databases">
        <authorList>
            <consortium name="Pathogen Informatics"/>
        </authorList>
    </citation>
    <scope>NUCLEOTIDE SEQUENCE [LARGE SCALE GENOMIC DNA]</scope>
    <source>
        <strain evidence="1 2">NCTC10741</strain>
    </source>
</reference>
<name>A0A3P8K052_TSUPA</name>
<organism evidence="1 2">
    <name type="scientific">Tsukamurella paurometabola</name>
    <name type="common">Corynebacterium paurometabolum</name>
    <dbReference type="NCBI Taxonomy" id="2061"/>
    <lineage>
        <taxon>Bacteria</taxon>
        <taxon>Bacillati</taxon>
        <taxon>Actinomycetota</taxon>
        <taxon>Actinomycetes</taxon>
        <taxon>Mycobacteriales</taxon>
        <taxon>Tsukamurellaceae</taxon>
        <taxon>Tsukamurella</taxon>
    </lineage>
</organism>